<evidence type="ECO:0000313" key="3">
    <source>
        <dbReference type="Proteomes" id="UP000254889"/>
    </source>
</evidence>
<organism evidence="2 3">
    <name type="scientific">Pseudolabrys taiwanensis</name>
    <dbReference type="NCBI Taxonomy" id="331696"/>
    <lineage>
        <taxon>Bacteria</taxon>
        <taxon>Pseudomonadati</taxon>
        <taxon>Pseudomonadota</taxon>
        <taxon>Alphaproteobacteria</taxon>
        <taxon>Hyphomicrobiales</taxon>
        <taxon>Xanthobacteraceae</taxon>
        <taxon>Pseudolabrys</taxon>
    </lineage>
</organism>
<dbReference type="Pfam" id="PF14079">
    <property type="entry name" value="DUF4260"/>
    <property type="match status" value="1"/>
</dbReference>
<evidence type="ECO:0000313" key="2">
    <source>
        <dbReference type="EMBL" id="AXK79617.1"/>
    </source>
</evidence>
<dbReference type="RefSeq" id="WP_115688485.1">
    <property type="nucleotide sequence ID" value="NZ_CP031417.1"/>
</dbReference>
<sequence>MKATSHVTGVPRVVLRAEGAALLAAATFIYWQTGAAWWLFAALFFAPDLSFLGYVGGPRVGAIVYNTAHTLIGPLVLALAGLLLPAPTLTAIALIWIAHIGFDRLLGYGLKYGAGFGYTHLGPIGRRPADET</sequence>
<feature type="transmembrane region" description="Helical" evidence="1">
    <location>
        <begin position="75"/>
        <end position="98"/>
    </location>
</feature>
<evidence type="ECO:0000256" key="1">
    <source>
        <dbReference type="SAM" id="Phobius"/>
    </source>
</evidence>
<dbReference type="InterPro" id="IPR025356">
    <property type="entry name" value="DUF4260"/>
</dbReference>
<keyword evidence="3" id="KW-1185">Reference proteome</keyword>
<keyword evidence="1" id="KW-0472">Membrane</keyword>
<proteinExistence type="predicted"/>
<feature type="transmembrane region" description="Helical" evidence="1">
    <location>
        <begin position="12"/>
        <end position="31"/>
    </location>
</feature>
<accession>A0A345ZRS0</accession>
<dbReference type="OrthoDB" id="9813911at2"/>
<reference evidence="2 3" key="1">
    <citation type="submission" date="2018-07" db="EMBL/GenBank/DDBJ databases">
        <authorList>
            <person name="Quirk P.G."/>
            <person name="Krulwich T.A."/>
        </authorList>
    </citation>
    <scope>NUCLEOTIDE SEQUENCE [LARGE SCALE GENOMIC DNA]</scope>
    <source>
        <strain evidence="2 3">CC-BB4</strain>
    </source>
</reference>
<feature type="transmembrane region" description="Helical" evidence="1">
    <location>
        <begin position="37"/>
        <end position="55"/>
    </location>
</feature>
<protein>
    <submittedName>
        <fullName evidence="2">DUF4260 family protein</fullName>
    </submittedName>
</protein>
<dbReference type="Proteomes" id="UP000254889">
    <property type="component" value="Chromosome"/>
</dbReference>
<dbReference type="AlphaFoldDB" id="A0A345ZRS0"/>
<keyword evidence="1" id="KW-1133">Transmembrane helix</keyword>
<dbReference type="EMBL" id="CP031417">
    <property type="protein sequence ID" value="AXK79617.1"/>
    <property type="molecule type" value="Genomic_DNA"/>
</dbReference>
<gene>
    <name evidence="2" type="ORF">DW352_03235</name>
</gene>
<name>A0A345ZRS0_9HYPH</name>
<keyword evidence="1" id="KW-0812">Transmembrane</keyword>
<dbReference type="KEGG" id="ptaw:DW352_03235"/>